<dbReference type="EMBL" id="VHKY01000055">
    <property type="protein sequence ID" value="TZE40194.1"/>
    <property type="molecule type" value="Genomic_DNA"/>
</dbReference>
<gene>
    <name evidence="6" type="ORF">FKO60_26725</name>
</gene>
<evidence type="ECO:0000313" key="6">
    <source>
        <dbReference type="EMBL" id="TZE40194.1"/>
    </source>
</evidence>
<dbReference type="AlphaFoldDB" id="A0A5D8LZ79"/>
<evidence type="ECO:0000256" key="5">
    <source>
        <dbReference type="SAM" id="Phobius"/>
    </source>
</evidence>
<sequence>MSGFFEKFNSEVVSKIEEMTKPLQSQLGQDMLSLLSAGISVYILWVGYQILAGKRQTPLQDLVWDLSKFAIILTFVSNADG</sequence>
<feature type="transmembrane region" description="Helical" evidence="5">
    <location>
        <begin position="31"/>
        <end position="51"/>
    </location>
</feature>
<reference evidence="6 7" key="1">
    <citation type="submission" date="2019-06" db="EMBL/GenBank/DDBJ databases">
        <title>The presence and diversity of blaCTX-M among Escherichia coli from urban wastewater and feedlot cattle, in Alberta, Canada.</title>
        <authorList>
            <person name="Cormier A.C."/>
            <person name="Chalmer G."/>
            <person name="Cook S.R."/>
            <person name="Zaheer R."/>
            <person name="Hannon S.J."/>
            <person name="Booker C.W."/>
            <person name="Read R."/>
            <person name="Gow S.P."/>
            <person name="Mcallister T.A."/>
            <person name="Boerlin P."/>
        </authorList>
    </citation>
    <scope>NUCLEOTIDE SEQUENCE [LARGE SCALE GENOMIC DNA]</scope>
    <source>
        <strain evidence="6 7">347</strain>
    </source>
</reference>
<accession>A0A5D8LZ79</accession>
<evidence type="ECO:0000313" key="7">
    <source>
        <dbReference type="Proteomes" id="UP000324120"/>
    </source>
</evidence>
<dbReference type="GO" id="GO:0030255">
    <property type="term" value="P:protein secretion by the type IV secretion system"/>
    <property type="evidence" value="ECO:0007669"/>
    <property type="project" value="InterPro"/>
</dbReference>
<keyword evidence="3 5" id="KW-1133">Transmembrane helix</keyword>
<evidence type="ECO:0000256" key="3">
    <source>
        <dbReference type="ARBA" id="ARBA00022989"/>
    </source>
</evidence>
<organism evidence="6 7">
    <name type="scientific">Escherichia coli</name>
    <dbReference type="NCBI Taxonomy" id="562"/>
    <lineage>
        <taxon>Bacteria</taxon>
        <taxon>Pseudomonadati</taxon>
        <taxon>Pseudomonadota</taxon>
        <taxon>Gammaproteobacteria</taxon>
        <taxon>Enterobacterales</taxon>
        <taxon>Enterobacteriaceae</taxon>
        <taxon>Escherichia</taxon>
    </lineage>
</organism>
<comment type="subcellular location">
    <subcellularLocation>
        <location evidence="1">Membrane</location>
        <topology evidence="1">Multi-pass membrane protein</topology>
    </subcellularLocation>
</comment>
<name>A0A5D8LZ79_ECOLX</name>
<dbReference type="Pfam" id="PF04610">
    <property type="entry name" value="TrbL"/>
    <property type="match status" value="1"/>
</dbReference>
<evidence type="ECO:0000256" key="4">
    <source>
        <dbReference type="ARBA" id="ARBA00023136"/>
    </source>
</evidence>
<dbReference type="InterPro" id="IPR007688">
    <property type="entry name" value="Conjugal_tfr_TrbL/VirB6"/>
</dbReference>
<evidence type="ECO:0000256" key="1">
    <source>
        <dbReference type="ARBA" id="ARBA00004141"/>
    </source>
</evidence>
<evidence type="ECO:0000256" key="2">
    <source>
        <dbReference type="ARBA" id="ARBA00022692"/>
    </source>
</evidence>
<comment type="caution">
    <text evidence="6">The sequence shown here is derived from an EMBL/GenBank/DDBJ whole genome shotgun (WGS) entry which is preliminary data.</text>
</comment>
<dbReference type="GO" id="GO:0016020">
    <property type="term" value="C:membrane"/>
    <property type="evidence" value="ECO:0007669"/>
    <property type="project" value="UniProtKB-SubCell"/>
</dbReference>
<protein>
    <submittedName>
        <fullName evidence="6">Type IV secretion system protein</fullName>
    </submittedName>
</protein>
<feature type="non-terminal residue" evidence="6">
    <location>
        <position position="81"/>
    </location>
</feature>
<dbReference type="Proteomes" id="UP000324120">
    <property type="component" value="Unassembled WGS sequence"/>
</dbReference>
<keyword evidence="4 5" id="KW-0472">Membrane</keyword>
<keyword evidence="2 5" id="KW-0812">Transmembrane</keyword>
<proteinExistence type="predicted"/>